<protein>
    <submittedName>
        <fullName evidence="1">Uncharacterized protein</fullName>
    </submittedName>
</protein>
<sequence length="129" mass="14752">MLNILIKKGIHMRTKRYTVVIAGLIPEIVTQNILVKIWGKAAQKVYASTGIYVNAWLSESYFLCGDKRGPDLDGLTANFIIIWNPVEVGSYEEFHEAFTQVVNGVRDILGNPYVWITIDDIEFYYFVKC</sequence>
<organism evidence="1 2">
    <name type="scientific">Enterocloster citroniae</name>
    <dbReference type="NCBI Taxonomy" id="358743"/>
    <lineage>
        <taxon>Bacteria</taxon>
        <taxon>Bacillati</taxon>
        <taxon>Bacillota</taxon>
        <taxon>Clostridia</taxon>
        <taxon>Lachnospirales</taxon>
        <taxon>Lachnospiraceae</taxon>
        <taxon>Enterocloster</taxon>
    </lineage>
</organism>
<gene>
    <name evidence="1" type="ORF">ABID13_000360</name>
</gene>
<name>A0ABV2FRU2_9FIRM</name>
<dbReference type="Proteomes" id="UP001549200">
    <property type="component" value="Unassembled WGS sequence"/>
</dbReference>
<evidence type="ECO:0000313" key="2">
    <source>
        <dbReference type="Proteomes" id="UP001549200"/>
    </source>
</evidence>
<dbReference type="EMBL" id="JBEPLZ010000001">
    <property type="protein sequence ID" value="MET3568748.1"/>
    <property type="molecule type" value="Genomic_DNA"/>
</dbReference>
<keyword evidence="2" id="KW-1185">Reference proteome</keyword>
<proteinExistence type="predicted"/>
<comment type="caution">
    <text evidence="1">The sequence shown here is derived from an EMBL/GenBank/DDBJ whole genome shotgun (WGS) entry which is preliminary data.</text>
</comment>
<evidence type="ECO:0000313" key="1">
    <source>
        <dbReference type="EMBL" id="MET3568748.1"/>
    </source>
</evidence>
<reference evidence="1 2" key="1">
    <citation type="submission" date="2024-06" db="EMBL/GenBank/DDBJ databases">
        <title>Genomic Encyclopedia of Type Strains, Phase IV (KMG-IV): sequencing the most valuable type-strain genomes for metagenomic binning, comparative biology and taxonomic classification.</title>
        <authorList>
            <person name="Goeker M."/>
        </authorList>
    </citation>
    <scope>NUCLEOTIDE SEQUENCE [LARGE SCALE GENOMIC DNA]</scope>
    <source>
        <strain evidence="1 2">DSM 19261</strain>
    </source>
</reference>
<accession>A0ABV2FRU2</accession>